<sequence length="256" mass="27399">MKLSLLPTNLLCALAAAESCTTAFATTAVSANTTTTTAVASASAAASSSPLSFGRHYAVLNLDLINGLVSTVEATTAGQAFINSTATWIDAVHAQSPPPISIWTRIYFFNDLKPEIKPGSGFEQVASSLGNATEDTTQTQIYDAFHVLEDYDVVLKKARYYAGTANALEQILRAQSIDTVILSGIRTSGVILSTTYRLFDLDYKVYVISDNVIENEHDGVETNRVILENIIPDLPASVITLEEALEGLKNSGPAVY</sequence>
<feature type="domain" description="Isochorismatase-like" evidence="4">
    <location>
        <begin position="58"/>
        <end position="219"/>
    </location>
</feature>
<gene>
    <name evidence="5" type="ORF">K490DRAFT_64237</name>
</gene>
<accession>A0A6A5YC23</accession>
<comment type="similarity">
    <text evidence="1">Belongs to the isochorismatase family.</text>
</comment>
<dbReference type="InterPro" id="IPR050272">
    <property type="entry name" value="Isochorismatase-like_hydrls"/>
</dbReference>
<proteinExistence type="inferred from homology"/>
<name>A0A6A5YC23_9PEZI</name>
<dbReference type="Pfam" id="PF00857">
    <property type="entry name" value="Isochorismatase"/>
    <property type="match status" value="1"/>
</dbReference>
<dbReference type="PANTHER" id="PTHR43540">
    <property type="entry name" value="PEROXYUREIDOACRYLATE/UREIDOACRYLATE AMIDOHYDROLASE-RELATED"/>
    <property type="match status" value="1"/>
</dbReference>
<evidence type="ECO:0000313" key="5">
    <source>
        <dbReference type="EMBL" id="KAF2089026.1"/>
    </source>
</evidence>
<evidence type="ECO:0000256" key="3">
    <source>
        <dbReference type="SAM" id="SignalP"/>
    </source>
</evidence>
<evidence type="ECO:0000256" key="2">
    <source>
        <dbReference type="ARBA" id="ARBA00022801"/>
    </source>
</evidence>
<keyword evidence="6" id="KW-1185">Reference proteome</keyword>
<dbReference type="EMBL" id="ML978715">
    <property type="protein sequence ID" value="KAF2089026.1"/>
    <property type="molecule type" value="Genomic_DNA"/>
</dbReference>
<keyword evidence="2 5" id="KW-0378">Hydrolase</keyword>
<evidence type="ECO:0000259" key="4">
    <source>
        <dbReference type="Pfam" id="PF00857"/>
    </source>
</evidence>
<feature type="signal peptide" evidence="3">
    <location>
        <begin position="1"/>
        <end position="17"/>
    </location>
</feature>
<dbReference type="OrthoDB" id="1739143at2759"/>
<keyword evidence="3" id="KW-0732">Signal</keyword>
<dbReference type="PANTHER" id="PTHR43540:SF1">
    <property type="entry name" value="ISOCHORISMATASE HYDROLASE"/>
    <property type="match status" value="1"/>
</dbReference>
<evidence type="ECO:0000256" key="1">
    <source>
        <dbReference type="ARBA" id="ARBA00006336"/>
    </source>
</evidence>
<feature type="chain" id="PRO_5025444248" evidence="3">
    <location>
        <begin position="18"/>
        <end position="256"/>
    </location>
</feature>
<organism evidence="5 6">
    <name type="scientific">Saccharata proteae CBS 121410</name>
    <dbReference type="NCBI Taxonomy" id="1314787"/>
    <lineage>
        <taxon>Eukaryota</taxon>
        <taxon>Fungi</taxon>
        <taxon>Dikarya</taxon>
        <taxon>Ascomycota</taxon>
        <taxon>Pezizomycotina</taxon>
        <taxon>Dothideomycetes</taxon>
        <taxon>Dothideomycetes incertae sedis</taxon>
        <taxon>Botryosphaeriales</taxon>
        <taxon>Saccharataceae</taxon>
        <taxon>Saccharata</taxon>
    </lineage>
</organism>
<dbReference type="InterPro" id="IPR036380">
    <property type="entry name" value="Isochorismatase-like_sf"/>
</dbReference>
<evidence type="ECO:0000313" key="6">
    <source>
        <dbReference type="Proteomes" id="UP000799776"/>
    </source>
</evidence>
<dbReference type="SUPFAM" id="SSF52499">
    <property type="entry name" value="Isochorismatase-like hydrolases"/>
    <property type="match status" value="1"/>
</dbReference>
<dbReference type="Gene3D" id="3.40.50.850">
    <property type="entry name" value="Isochorismatase-like"/>
    <property type="match status" value="1"/>
</dbReference>
<dbReference type="Proteomes" id="UP000799776">
    <property type="component" value="Unassembled WGS sequence"/>
</dbReference>
<protein>
    <submittedName>
        <fullName evidence="5">Isochorismatase hydrolase</fullName>
    </submittedName>
</protein>
<dbReference type="InterPro" id="IPR000868">
    <property type="entry name" value="Isochorismatase-like_dom"/>
</dbReference>
<dbReference type="AlphaFoldDB" id="A0A6A5YC23"/>
<reference evidence="5" key="1">
    <citation type="journal article" date="2020" name="Stud. Mycol.">
        <title>101 Dothideomycetes genomes: a test case for predicting lifestyles and emergence of pathogens.</title>
        <authorList>
            <person name="Haridas S."/>
            <person name="Albert R."/>
            <person name="Binder M."/>
            <person name="Bloem J."/>
            <person name="Labutti K."/>
            <person name="Salamov A."/>
            <person name="Andreopoulos B."/>
            <person name="Baker S."/>
            <person name="Barry K."/>
            <person name="Bills G."/>
            <person name="Bluhm B."/>
            <person name="Cannon C."/>
            <person name="Castanera R."/>
            <person name="Culley D."/>
            <person name="Daum C."/>
            <person name="Ezra D."/>
            <person name="Gonzalez J."/>
            <person name="Henrissat B."/>
            <person name="Kuo A."/>
            <person name="Liang C."/>
            <person name="Lipzen A."/>
            <person name="Lutzoni F."/>
            <person name="Magnuson J."/>
            <person name="Mondo S."/>
            <person name="Nolan M."/>
            <person name="Ohm R."/>
            <person name="Pangilinan J."/>
            <person name="Park H.-J."/>
            <person name="Ramirez L."/>
            <person name="Alfaro M."/>
            <person name="Sun H."/>
            <person name="Tritt A."/>
            <person name="Yoshinaga Y."/>
            <person name="Zwiers L.-H."/>
            <person name="Turgeon B."/>
            <person name="Goodwin S."/>
            <person name="Spatafora J."/>
            <person name="Crous P."/>
            <person name="Grigoriev I."/>
        </authorList>
    </citation>
    <scope>NUCLEOTIDE SEQUENCE</scope>
    <source>
        <strain evidence="5">CBS 121410</strain>
    </source>
</reference>
<dbReference type="GO" id="GO:0016787">
    <property type="term" value="F:hydrolase activity"/>
    <property type="evidence" value="ECO:0007669"/>
    <property type="project" value="UniProtKB-KW"/>
</dbReference>